<dbReference type="InterPro" id="IPR001753">
    <property type="entry name" value="Enoyl-CoA_hydra/iso"/>
</dbReference>
<dbReference type="GO" id="GO:0006635">
    <property type="term" value="P:fatty acid beta-oxidation"/>
    <property type="evidence" value="ECO:0007669"/>
    <property type="project" value="TreeGrafter"/>
</dbReference>
<evidence type="ECO:0000313" key="5">
    <source>
        <dbReference type="EMBL" id="CAB4824277.1"/>
    </source>
</evidence>
<dbReference type="EMBL" id="CAFABA010000027">
    <property type="protein sequence ID" value="CAB4824277.1"/>
    <property type="molecule type" value="Genomic_DNA"/>
</dbReference>
<keyword evidence="2" id="KW-0443">Lipid metabolism</keyword>
<dbReference type="PROSITE" id="PS00166">
    <property type="entry name" value="ENOYL_COA_HYDRATASE"/>
    <property type="match status" value="1"/>
</dbReference>
<sequence length="372" mass="39604">MLTLKKNAAYFDLAKAKALVAEVKKDYDLSCWGFNVYEDDPFISLNQNLHSKSAGNWIGYNNPEVDKLFDQAVAAKSDAERKTALDGIAVTVSDYAVFDKAWILPVLVLAPGLREDGEMGILRSRRGAVEVLVIDRPEKRNALDPATICAIGETFLEIEHDDEVAVLVITGAGDRAFCAGMDLASFADGRQRLAGVAAERYEEFFRTGLTKPVVAALNGSAVGGGFELMLACDVSVAADHAMLGIPEVKRGLFAGAGGTLLPTRVPAAVALEMGLTGDLITAARAYELGLVNRVVPGVAVLSEALALAERIAANAPLAVRVTKRLMYDALESPVSAAWSHVMEALPGILGTSDALEGSRAFVEKRTPRWSGT</sequence>
<dbReference type="Gene3D" id="3.90.226.10">
    <property type="entry name" value="2-enoyl-CoA Hydratase, Chain A, domain 1"/>
    <property type="match status" value="1"/>
</dbReference>
<dbReference type="Pfam" id="PF00378">
    <property type="entry name" value="ECH_1"/>
    <property type="match status" value="1"/>
</dbReference>
<dbReference type="PANTHER" id="PTHR11941">
    <property type="entry name" value="ENOYL-COA HYDRATASE-RELATED"/>
    <property type="match status" value="1"/>
</dbReference>
<dbReference type="EMBL" id="CAEZYR010000012">
    <property type="protein sequence ID" value="CAB4731589.1"/>
    <property type="molecule type" value="Genomic_DNA"/>
</dbReference>
<dbReference type="InterPro" id="IPR029045">
    <property type="entry name" value="ClpP/crotonase-like_dom_sf"/>
</dbReference>
<accession>A0A6J6SB14</accession>
<dbReference type="EMBL" id="CAFBOS010000002">
    <property type="protein sequence ID" value="CAB4976213.1"/>
    <property type="molecule type" value="Genomic_DNA"/>
</dbReference>
<dbReference type="CDD" id="cd06558">
    <property type="entry name" value="crotonase-like"/>
    <property type="match status" value="1"/>
</dbReference>
<evidence type="ECO:0000256" key="3">
    <source>
        <dbReference type="ARBA" id="ARBA00023239"/>
    </source>
</evidence>
<dbReference type="Gene3D" id="1.10.12.10">
    <property type="entry name" value="Lyase 2-enoyl-coa Hydratase, Chain A, domain 2"/>
    <property type="match status" value="1"/>
</dbReference>
<evidence type="ECO:0000256" key="2">
    <source>
        <dbReference type="ARBA" id="ARBA00023098"/>
    </source>
</evidence>
<dbReference type="SUPFAM" id="SSF52096">
    <property type="entry name" value="ClpP/crotonase"/>
    <property type="match status" value="1"/>
</dbReference>
<evidence type="ECO:0000256" key="1">
    <source>
        <dbReference type="ARBA" id="ARBA00005254"/>
    </source>
</evidence>
<name>A0A6J6SB14_9ZZZZ</name>
<protein>
    <submittedName>
        <fullName evidence="4">Unannotated protein</fullName>
    </submittedName>
</protein>
<dbReference type="SUPFAM" id="SSF53850">
    <property type="entry name" value="Periplasmic binding protein-like II"/>
    <property type="match status" value="1"/>
</dbReference>
<keyword evidence="3" id="KW-0456">Lyase</keyword>
<evidence type="ECO:0000313" key="6">
    <source>
        <dbReference type="EMBL" id="CAB4976213.1"/>
    </source>
</evidence>
<dbReference type="Gene3D" id="3.10.105.10">
    <property type="entry name" value="Dipeptide-binding Protein, Domain 3"/>
    <property type="match status" value="1"/>
</dbReference>
<dbReference type="InterPro" id="IPR014748">
    <property type="entry name" value="Enoyl-CoA_hydra_C"/>
</dbReference>
<organism evidence="4">
    <name type="scientific">freshwater metagenome</name>
    <dbReference type="NCBI Taxonomy" id="449393"/>
    <lineage>
        <taxon>unclassified sequences</taxon>
        <taxon>metagenomes</taxon>
        <taxon>ecological metagenomes</taxon>
    </lineage>
</organism>
<reference evidence="4" key="1">
    <citation type="submission" date="2020-05" db="EMBL/GenBank/DDBJ databases">
        <authorList>
            <person name="Chiriac C."/>
            <person name="Salcher M."/>
            <person name="Ghai R."/>
            <person name="Kavagutti S V."/>
        </authorList>
    </citation>
    <scope>NUCLEOTIDE SEQUENCE</scope>
</reference>
<dbReference type="InterPro" id="IPR018376">
    <property type="entry name" value="Enoyl-CoA_hyd/isom_CS"/>
</dbReference>
<proteinExistence type="inferred from homology"/>
<comment type="similarity">
    <text evidence="1">Belongs to the enoyl-CoA hydratase/isomerase family.</text>
</comment>
<dbReference type="GO" id="GO:0016829">
    <property type="term" value="F:lyase activity"/>
    <property type="evidence" value="ECO:0007669"/>
    <property type="project" value="UniProtKB-KW"/>
</dbReference>
<gene>
    <name evidence="4" type="ORF">UFOPK2754_00514</name>
    <name evidence="5" type="ORF">UFOPK3139_00907</name>
    <name evidence="6" type="ORF">UFOPK3967_00066</name>
</gene>
<dbReference type="AlphaFoldDB" id="A0A6J6SB14"/>
<evidence type="ECO:0000313" key="4">
    <source>
        <dbReference type="EMBL" id="CAB4731589.1"/>
    </source>
</evidence>
<dbReference type="PANTHER" id="PTHR11941:SF169">
    <property type="entry name" value="(7AS)-7A-METHYL-1,5-DIOXO-2,3,5,6,7,7A-HEXAHYDRO-1H-INDENE-CARBOXYL-COA HYDROLASE"/>
    <property type="match status" value="1"/>
</dbReference>